<name>A0A450Z6H9_9GAMM</name>
<dbReference type="EMBL" id="CAADFR010000182">
    <property type="protein sequence ID" value="VFK44505.1"/>
    <property type="molecule type" value="Genomic_DNA"/>
</dbReference>
<feature type="domain" description="Transposase IS116/IS110/IS902 C-terminal" evidence="2">
    <location>
        <begin position="181"/>
        <end position="260"/>
    </location>
</feature>
<protein>
    <submittedName>
        <fullName evidence="4">Transposase</fullName>
    </submittedName>
</protein>
<dbReference type="EMBL" id="CAADFU010000175">
    <property type="protein sequence ID" value="VFK49394.1"/>
    <property type="molecule type" value="Genomic_DNA"/>
</dbReference>
<dbReference type="Pfam" id="PF02371">
    <property type="entry name" value="Transposase_20"/>
    <property type="match status" value="1"/>
</dbReference>
<accession>A0A450Z6H9</accession>
<reference evidence="4" key="1">
    <citation type="submission" date="2019-02" db="EMBL/GenBank/DDBJ databases">
        <authorList>
            <person name="Gruber-Vodicka R. H."/>
            <person name="Seah K. B. B."/>
        </authorList>
    </citation>
    <scope>NUCLEOTIDE SEQUENCE</scope>
    <source>
        <strain evidence="4">BECK_S1320</strain>
        <strain evidence="3">BECK_S1321</strain>
    </source>
</reference>
<sequence length="330" mass="36976">MPLEKQGIYALVVNARHVKQVPGRKTDLADAQWLAILARSGLLRGSFVPPRDLRTLRLISRQMQKLTGILSGEKNRMHKVLTDGGIRLAVVVSDIHGKSAREMIKGFLRGETPEQVLQYASKRLKATEEELLDALAGELTADHIFVISEILDHIEDLERRIAVFSRQLLTKLEPYKPMLQAMQTIPGIDRMGAAMLLVEVGGDMTAFGTAEKLASWAGVSPGNHESAGKRVAGKKRKGNPYVRRILCEAANAASRTRCALQEKFKSLLVRRGRKRAIFALAHKMLKIVFVLLSRGDYYRDATTNYEKLTVERNAPRWMKMLVKYGYITTA</sequence>
<dbReference type="GO" id="GO:0003677">
    <property type="term" value="F:DNA binding"/>
    <property type="evidence" value="ECO:0007669"/>
    <property type="project" value="InterPro"/>
</dbReference>
<dbReference type="PANTHER" id="PTHR33055:SF15">
    <property type="entry name" value="TRANSPOSASE-RELATED"/>
    <property type="match status" value="1"/>
</dbReference>
<dbReference type="InterPro" id="IPR003346">
    <property type="entry name" value="Transposase_20"/>
</dbReference>
<organism evidence="4">
    <name type="scientific">Candidatus Kentrum sp. SD</name>
    <dbReference type="NCBI Taxonomy" id="2126332"/>
    <lineage>
        <taxon>Bacteria</taxon>
        <taxon>Pseudomonadati</taxon>
        <taxon>Pseudomonadota</taxon>
        <taxon>Gammaproteobacteria</taxon>
        <taxon>Candidatus Kentrum</taxon>
    </lineage>
</organism>
<dbReference type="PANTHER" id="PTHR33055">
    <property type="entry name" value="TRANSPOSASE FOR INSERTION SEQUENCE ELEMENT IS1111A"/>
    <property type="match status" value="1"/>
</dbReference>
<evidence type="ECO:0000313" key="4">
    <source>
        <dbReference type="EMBL" id="VFK49394.1"/>
    </source>
</evidence>
<evidence type="ECO:0000259" key="2">
    <source>
        <dbReference type="Pfam" id="PF02371"/>
    </source>
</evidence>
<dbReference type="InterPro" id="IPR002525">
    <property type="entry name" value="Transp_IS110-like_N"/>
</dbReference>
<feature type="domain" description="Transposase IS110-like N-terminal" evidence="1">
    <location>
        <begin position="3"/>
        <end position="82"/>
    </location>
</feature>
<evidence type="ECO:0000313" key="3">
    <source>
        <dbReference type="EMBL" id="VFK44505.1"/>
    </source>
</evidence>
<proteinExistence type="predicted"/>
<dbReference type="Pfam" id="PF01548">
    <property type="entry name" value="DEDD_Tnp_IS110"/>
    <property type="match status" value="1"/>
</dbReference>
<gene>
    <name evidence="4" type="ORF">BECKSD772E_GA0070983_11755</name>
    <name evidence="3" type="ORF">BECKSD772F_GA0070984_11821</name>
</gene>
<evidence type="ECO:0000259" key="1">
    <source>
        <dbReference type="Pfam" id="PF01548"/>
    </source>
</evidence>
<dbReference type="GO" id="GO:0004803">
    <property type="term" value="F:transposase activity"/>
    <property type="evidence" value="ECO:0007669"/>
    <property type="project" value="InterPro"/>
</dbReference>
<dbReference type="GO" id="GO:0006313">
    <property type="term" value="P:DNA transposition"/>
    <property type="evidence" value="ECO:0007669"/>
    <property type="project" value="InterPro"/>
</dbReference>
<dbReference type="NCBIfam" id="NF033542">
    <property type="entry name" value="transpos_IS110"/>
    <property type="match status" value="1"/>
</dbReference>
<dbReference type="AlphaFoldDB" id="A0A450Z6H9"/>
<dbReference type="InterPro" id="IPR047650">
    <property type="entry name" value="Transpos_IS110"/>
</dbReference>